<feature type="domain" description="GmrSD restriction endonucleases N-terminal" evidence="1">
    <location>
        <begin position="11"/>
        <end position="214"/>
    </location>
</feature>
<accession>A0ABY8I0I2</accession>
<dbReference type="RefSeq" id="WP_278316424.1">
    <property type="nucleotide sequence ID" value="NZ_CP121464.1"/>
</dbReference>
<gene>
    <name evidence="3" type="ORF">P9875_20135</name>
</gene>
<evidence type="ECO:0000313" key="3">
    <source>
        <dbReference type="EMBL" id="WFR78009.1"/>
    </source>
</evidence>
<feature type="domain" description="GmrSD restriction endonucleases C-terminal" evidence="2">
    <location>
        <begin position="561"/>
        <end position="675"/>
    </location>
</feature>
<protein>
    <submittedName>
        <fullName evidence="3">DUF262 domain-containing protein</fullName>
    </submittedName>
</protein>
<dbReference type="Pfam" id="PF07510">
    <property type="entry name" value="GmrSD_C"/>
    <property type="match status" value="1"/>
</dbReference>
<dbReference type="InterPro" id="IPR011089">
    <property type="entry name" value="GmrSD_C"/>
</dbReference>
<sequence length="683" mass="79179">MNDKAVRPFRIKELLNSGASYLVPMYQRNYAWGEAEVMQLLQDIHDYQQKASGNETPQTYHIGTLVVFSREHGRYEVIDGQQRFTTFSLLANWLRNHAASAVDMHWYERINLEFESRPISTKTFNALWQGVTPHQMRGDVFNEGLVNGYELIGKALDNLKLSGERLTAFCSYLLEHVQISRIEVPVDTDLNHFFEVMNNRGEQLEKHEVVKASLMEVLYRITDKTVRLKSINAMAHVWDACANMERYVQYGFTPEVRHVLFGQDDWGQLIPENFQELVDLLDSCAQKQHKESNHDKTQVDANVESRSLSEILEGTTLDAGSKQVEEAAGSERFNSVINFSNFLLHVLRVITHEPGETEGVPLDDKQLIAQFELKVLKQEDPITAAQSFVYALLKGKFLFDQCILKREFSQGSDGWSLKRLHWYSAKSISYINSFDDGEDEDKREGSNRQILMLLSAFHVSSPTQVYKHWLNGALRYLFLAYKKDSPICASEYLEHLEQLARRFVFLRFLPEGEGQSYYSMIYGEASHRSVLEHNALSRNEAREMLRFGAIKNNLVFNFIDYLLWRRDIGKNEVTRRFEFTFRSSVEHLSPQHPMNGYVVMPTASLHAFGNLCLISHSKNSRLSNYQPKQKYEHFEASIKNHQIDSLKLLSMLNLMKKNDCWTQEEVSMHEEEMLDLLFPLHPQ</sequence>
<dbReference type="EMBL" id="CP121464">
    <property type="protein sequence ID" value="WFR78009.1"/>
    <property type="molecule type" value="Genomic_DNA"/>
</dbReference>
<organism evidence="3 4">
    <name type="scientific">Janthinobacterium rivuli</name>
    <dbReference type="NCBI Taxonomy" id="2751478"/>
    <lineage>
        <taxon>Bacteria</taxon>
        <taxon>Pseudomonadati</taxon>
        <taxon>Pseudomonadota</taxon>
        <taxon>Betaproteobacteria</taxon>
        <taxon>Burkholderiales</taxon>
        <taxon>Oxalobacteraceae</taxon>
        <taxon>Janthinobacterium</taxon>
    </lineage>
</organism>
<dbReference type="InterPro" id="IPR004919">
    <property type="entry name" value="GmrSD_N"/>
</dbReference>
<evidence type="ECO:0000313" key="4">
    <source>
        <dbReference type="Proteomes" id="UP001219584"/>
    </source>
</evidence>
<dbReference type="Proteomes" id="UP001219584">
    <property type="component" value="Chromosome"/>
</dbReference>
<keyword evidence="4" id="KW-1185">Reference proteome</keyword>
<name>A0ABY8I0I2_9BURK</name>
<dbReference type="PANTHER" id="PTHR35149">
    <property type="entry name" value="SLL5132 PROTEIN"/>
    <property type="match status" value="1"/>
</dbReference>
<proteinExistence type="predicted"/>
<evidence type="ECO:0000259" key="2">
    <source>
        <dbReference type="Pfam" id="PF07510"/>
    </source>
</evidence>
<dbReference type="Pfam" id="PF03235">
    <property type="entry name" value="GmrSD_N"/>
    <property type="match status" value="1"/>
</dbReference>
<reference evidence="3 4" key="1">
    <citation type="submission" date="2023-04" db="EMBL/GenBank/DDBJ databases">
        <title>Nanopore sequencing of Janthinobacterium from water.</title>
        <authorList>
            <person name="Ciuchcinski K."/>
            <person name="Rokowska A."/>
            <person name="Dziewit L."/>
        </authorList>
    </citation>
    <scope>NUCLEOTIDE SEQUENCE [LARGE SCALE GENOMIC DNA]</scope>
    <source>
        <strain evidence="3 4">DEMB2</strain>
    </source>
</reference>
<dbReference type="PANTHER" id="PTHR35149:SF1">
    <property type="entry name" value="DUF5655 DOMAIN-CONTAINING PROTEIN"/>
    <property type="match status" value="1"/>
</dbReference>
<evidence type="ECO:0000259" key="1">
    <source>
        <dbReference type="Pfam" id="PF03235"/>
    </source>
</evidence>